<proteinExistence type="predicted"/>
<feature type="region of interest" description="Disordered" evidence="1">
    <location>
        <begin position="128"/>
        <end position="147"/>
    </location>
</feature>
<evidence type="ECO:0000256" key="1">
    <source>
        <dbReference type="SAM" id="MobiDB-lite"/>
    </source>
</evidence>
<evidence type="ECO:0000313" key="2">
    <source>
        <dbReference type="EnsemblPlants" id="OBART12G06670.1"/>
    </source>
</evidence>
<dbReference type="PaxDb" id="65489-OBART12G06670.1"/>
<feature type="compositionally biased region" description="Basic and acidic residues" evidence="1">
    <location>
        <begin position="88"/>
        <end position="102"/>
    </location>
</feature>
<keyword evidence="3" id="KW-1185">Reference proteome</keyword>
<dbReference type="Gramene" id="OBART12G06670.1">
    <property type="protein sequence ID" value="OBART12G06670.1"/>
    <property type="gene ID" value="OBART12G06670"/>
</dbReference>
<accession>A0A0D3HSQ3</accession>
<dbReference type="EnsemblPlants" id="OBART12G06670.1">
    <property type="protein sequence ID" value="OBART12G06670.1"/>
    <property type="gene ID" value="OBART12G06670"/>
</dbReference>
<sequence length="147" mass="15119">MGEMVAGLLDDALGAPESVEAAPGERDSNCGAVEMVEAADGGDGGLIWIDQLGGMLGALSNAEMATRARAVLAGNGGRAGGWLACRHARSDDKHNDSDKTKDDDDSDGGDNRGAPVIATMTWTRASMADEAKVSGRKARPQCDLVMS</sequence>
<dbReference type="AlphaFoldDB" id="A0A0D3HSQ3"/>
<reference evidence="2" key="1">
    <citation type="journal article" date="2009" name="Rice">
        <title>De Novo Next Generation Sequencing of Plant Genomes.</title>
        <authorList>
            <person name="Rounsley S."/>
            <person name="Marri P.R."/>
            <person name="Yu Y."/>
            <person name="He R."/>
            <person name="Sisneros N."/>
            <person name="Goicoechea J.L."/>
            <person name="Lee S.J."/>
            <person name="Angelova A."/>
            <person name="Kudrna D."/>
            <person name="Luo M."/>
            <person name="Affourtit J."/>
            <person name="Desany B."/>
            <person name="Knight J."/>
            <person name="Niazi F."/>
            <person name="Egholm M."/>
            <person name="Wing R.A."/>
        </authorList>
    </citation>
    <scope>NUCLEOTIDE SEQUENCE [LARGE SCALE GENOMIC DNA]</scope>
    <source>
        <strain evidence="2">cv. IRGC 105608</strain>
    </source>
</reference>
<feature type="region of interest" description="Disordered" evidence="1">
    <location>
        <begin position="88"/>
        <end position="118"/>
    </location>
</feature>
<organism evidence="2">
    <name type="scientific">Oryza barthii</name>
    <dbReference type="NCBI Taxonomy" id="65489"/>
    <lineage>
        <taxon>Eukaryota</taxon>
        <taxon>Viridiplantae</taxon>
        <taxon>Streptophyta</taxon>
        <taxon>Embryophyta</taxon>
        <taxon>Tracheophyta</taxon>
        <taxon>Spermatophyta</taxon>
        <taxon>Magnoliopsida</taxon>
        <taxon>Liliopsida</taxon>
        <taxon>Poales</taxon>
        <taxon>Poaceae</taxon>
        <taxon>BOP clade</taxon>
        <taxon>Oryzoideae</taxon>
        <taxon>Oryzeae</taxon>
        <taxon>Oryzinae</taxon>
        <taxon>Oryza</taxon>
    </lineage>
</organism>
<dbReference type="HOGENOM" id="CLU_155500_0_0_1"/>
<evidence type="ECO:0000313" key="3">
    <source>
        <dbReference type="Proteomes" id="UP000026960"/>
    </source>
</evidence>
<name>A0A0D3HSQ3_9ORYZ</name>
<protein>
    <submittedName>
        <fullName evidence="2">Uncharacterized protein</fullName>
    </submittedName>
</protein>
<dbReference type="Proteomes" id="UP000026960">
    <property type="component" value="Chromosome 12"/>
</dbReference>
<reference evidence="2" key="2">
    <citation type="submission" date="2015-03" db="UniProtKB">
        <authorList>
            <consortium name="EnsemblPlants"/>
        </authorList>
    </citation>
    <scope>IDENTIFICATION</scope>
</reference>